<protein>
    <recommendedName>
        <fullName evidence="3">RING-type domain-containing protein</fullName>
    </recommendedName>
</protein>
<dbReference type="GO" id="GO:0000795">
    <property type="term" value="C:synaptonemal complex"/>
    <property type="evidence" value="ECO:0007669"/>
    <property type="project" value="InterPro"/>
</dbReference>
<evidence type="ECO:0008006" key="3">
    <source>
        <dbReference type="Google" id="ProtNLM"/>
    </source>
</evidence>
<organism evidence="1 2">
    <name type="scientific">Nezara viridula</name>
    <name type="common">Southern green stink bug</name>
    <name type="synonym">Cimex viridulus</name>
    <dbReference type="NCBI Taxonomy" id="85310"/>
    <lineage>
        <taxon>Eukaryota</taxon>
        <taxon>Metazoa</taxon>
        <taxon>Ecdysozoa</taxon>
        <taxon>Arthropoda</taxon>
        <taxon>Hexapoda</taxon>
        <taxon>Insecta</taxon>
        <taxon>Pterygota</taxon>
        <taxon>Neoptera</taxon>
        <taxon>Paraneoptera</taxon>
        <taxon>Hemiptera</taxon>
        <taxon>Heteroptera</taxon>
        <taxon>Panheteroptera</taxon>
        <taxon>Pentatomomorpha</taxon>
        <taxon>Pentatomoidea</taxon>
        <taxon>Pentatomidae</taxon>
        <taxon>Pentatominae</taxon>
        <taxon>Nezara</taxon>
    </lineage>
</organism>
<keyword evidence="2" id="KW-1185">Reference proteome</keyword>
<sequence>MNDLSLCCNIVKCNVPLNNLSWVTRCMHVFCPGHGQAYFSNPSPQISCPICSEINLKEVDILQCEINPSDIILVGISPEKAIQLAAKSMKLWWYQIQQQQSLYNSKLNKLAEKNGDMKHNYSLMIAKIKHKYEVDLNAMKTNEHNLLKKLEDINFKLETTKKELLKYKKAYCQNRESRDVHSSPVAPNWLSTEVFHTTKNRKKHKNGNLLSGVLSSVIRSNRSRLLFSDKEHLIEVNINSTFSNKHSSLKVIDLCVYIIVFKSKDI</sequence>
<dbReference type="AlphaFoldDB" id="A0A9P0DWB9"/>
<dbReference type="Proteomes" id="UP001152798">
    <property type="component" value="Chromosome 1"/>
</dbReference>
<dbReference type="PANTHER" id="PTHR14305:SF0">
    <property type="entry name" value="E3 UBIQUITIN-PROTEIN LIGASE CCNB1IP1"/>
    <property type="match status" value="1"/>
</dbReference>
<dbReference type="GO" id="GO:0007131">
    <property type="term" value="P:reciprocal meiotic recombination"/>
    <property type="evidence" value="ECO:0007669"/>
    <property type="project" value="InterPro"/>
</dbReference>
<evidence type="ECO:0000313" key="2">
    <source>
        <dbReference type="Proteomes" id="UP001152798"/>
    </source>
</evidence>
<name>A0A9P0DWB9_NEZVI</name>
<dbReference type="EMBL" id="OV725077">
    <property type="protein sequence ID" value="CAH1389169.1"/>
    <property type="molecule type" value="Genomic_DNA"/>
</dbReference>
<evidence type="ECO:0000313" key="1">
    <source>
        <dbReference type="EMBL" id="CAH1389169.1"/>
    </source>
</evidence>
<dbReference type="PANTHER" id="PTHR14305">
    <property type="entry name" value="E3 UBIQUITIN-PROTEIN LIGASE CCNB1IP1"/>
    <property type="match status" value="1"/>
</dbReference>
<reference evidence="1" key="1">
    <citation type="submission" date="2022-01" db="EMBL/GenBank/DDBJ databases">
        <authorList>
            <person name="King R."/>
        </authorList>
    </citation>
    <scope>NUCLEOTIDE SEQUENCE</scope>
</reference>
<gene>
    <name evidence="1" type="ORF">NEZAVI_LOCUS620</name>
</gene>
<dbReference type="OrthoDB" id="441210at2759"/>
<dbReference type="InterPro" id="IPR042448">
    <property type="entry name" value="CCNB1IP1"/>
</dbReference>
<proteinExistence type="predicted"/>
<dbReference type="GO" id="GO:0061630">
    <property type="term" value="F:ubiquitin protein ligase activity"/>
    <property type="evidence" value="ECO:0007669"/>
    <property type="project" value="InterPro"/>
</dbReference>
<accession>A0A9P0DWB9</accession>